<gene>
    <name evidence="2" type="ORF">GA0070608_3528</name>
</gene>
<evidence type="ECO:0000256" key="1">
    <source>
        <dbReference type="SAM" id="MobiDB-lite"/>
    </source>
</evidence>
<dbReference type="STRING" id="47871.GA0070608_3528"/>
<reference evidence="2 3" key="1">
    <citation type="submission" date="2016-06" db="EMBL/GenBank/DDBJ databases">
        <authorList>
            <person name="Kjaerup R.B."/>
            <person name="Dalgaard T.S."/>
            <person name="Juul-Madsen H.R."/>
        </authorList>
    </citation>
    <scope>NUCLEOTIDE SEQUENCE [LARGE SCALE GENOMIC DNA]</scope>
    <source>
        <strain evidence="2 3">DSM 43363</strain>
    </source>
</reference>
<accession>A0A1C6VN53</accession>
<dbReference type="Proteomes" id="UP000199343">
    <property type="component" value="Unassembled WGS sequence"/>
</dbReference>
<organism evidence="2 3">
    <name type="scientific">Micromonospora peucetia</name>
    <dbReference type="NCBI Taxonomy" id="47871"/>
    <lineage>
        <taxon>Bacteria</taxon>
        <taxon>Bacillati</taxon>
        <taxon>Actinomycetota</taxon>
        <taxon>Actinomycetes</taxon>
        <taxon>Micromonosporales</taxon>
        <taxon>Micromonosporaceae</taxon>
        <taxon>Micromonospora</taxon>
    </lineage>
</organism>
<evidence type="ECO:0000313" key="2">
    <source>
        <dbReference type="EMBL" id="SCL67524.1"/>
    </source>
</evidence>
<feature type="region of interest" description="Disordered" evidence="1">
    <location>
        <begin position="1"/>
        <end position="24"/>
    </location>
</feature>
<dbReference type="PANTHER" id="PTHR32011">
    <property type="entry name" value="OS08G0472400 PROTEIN"/>
    <property type="match status" value="1"/>
</dbReference>
<evidence type="ECO:0000313" key="3">
    <source>
        <dbReference type="Proteomes" id="UP000199343"/>
    </source>
</evidence>
<dbReference type="AlphaFoldDB" id="A0A1C6VN53"/>
<sequence length="239" mass="26683">MTPAEVCPTEATAGRRSAGGPRIVPDAGRFGVNESPHMGHPGRYPSPVTNGAGVELGIEAARRMANLDLVDIQPGLTDTEFVTIERRFGFEFADDHRAFLAAGLPVWTPGHDDHPAKASWGWPNWRQLGSTTLQEQVDWPFATALDDIQHGEWPPGWSNRPHDLVRRMAKAKRLLADVPRMIPVYAHRYLPAGRGSFGHPVLSIHRLTDSIVYGHDLAHYIDQEFREPKATVAFWRDYV</sequence>
<proteinExistence type="predicted"/>
<dbReference type="PANTHER" id="PTHR32011:SF6">
    <property type="entry name" value="KNR4_SMI1-LIKE DOMAIN-CONTAINING PROTEIN"/>
    <property type="match status" value="1"/>
</dbReference>
<protein>
    <submittedName>
        <fullName evidence="2">Uncharacterized protein</fullName>
    </submittedName>
</protein>
<name>A0A1C6VN53_9ACTN</name>
<dbReference type="EMBL" id="FMIC01000002">
    <property type="protein sequence ID" value="SCL67524.1"/>
    <property type="molecule type" value="Genomic_DNA"/>
</dbReference>